<dbReference type="EMBL" id="ONZG01000018">
    <property type="protein sequence ID" value="SPJ31232.1"/>
    <property type="molecule type" value="Genomic_DNA"/>
</dbReference>
<dbReference type="Proteomes" id="UP000244898">
    <property type="component" value="Unassembled WGS sequence"/>
</dbReference>
<gene>
    <name evidence="1" type="ORF">TRM7615_04775</name>
</gene>
<protein>
    <submittedName>
        <fullName evidence="1">Uncharacterized protein</fullName>
    </submittedName>
</protein>
<evidence type="ECO:0000313" key="1">
    <source>
        <dbReference type="EMBL" id="SPJ31232.1"/>
    </source>
</evidence>
<keyword evidence="2" id="KW-1185">Reference proteome</keyword>
<dbReference type="Pfam" id="PF13671">
    <property type="entry name" value="AAA_33"/>
    <property type="match status" value="1"/>
</dbReference>
<dbReference type="RefSeq" id="WP_207775266.1">
    <property type="nucleotide sequence ID" value="NZ_ONZG01000018.1"/>
</dbReference>
<accession>A0A2R8CFK4</accession>
<sequence>MSSAKPMLHMICGKIASGKSTLAQQIVVECGALRISEDEWLAKLFGDQMSSIADFARCSEKLRDAMGPHVLDLLGAGVSVVLDFQANTVSSRQWLRSLIDCSGVDHVLHVLDVPDAVCKARLDRRNASGSHEFIVSESQFDQIAAYFVPPAEDERFNTVTHRGGSL</sequence>
<reference evidence="2" key="1">
    <citation type="submission" date="2018-03" db="EMBL/GenBank/DDBJ databases">
        <authorList>
            <person name="Rodrigo-Torres L."/>
            <person name="Arahal R. D."/>
            <person name="Lucena T."/>
        </authorList>
    </citation>
    <scope>NUCLEOTIDE SEQUENCE [LARGE SCALE GENOMIC DNA]</scope>
    <source>
        <strain evidence="2">CECT 7615</strain>
    </source>
</reference>
<name>A0A2R8CFK4_9RHOB</name>
<dbReference type="InterPro" id="IPR027417">
    <property type="entry name" value="P-loop_NTPase"/>
</dbReference>
<organism evidence="1 2">
    <name type="scientific">Falsiruegeria mediterranea M17</name>
    <dbReference type="NCBI Taxonomy" id="1200281"/>
    <lineage>
        <taxon>Bacteria</taxon>
        <taxon>Pseudomonadati</taxon>
        <taxon>Pseudomonadota</taxon>
        <taxon>Alphaproteobacteria</taxon>
        <taxon>Rhodobacterales</taxon>
        <taxon>Roseobacteraceae</taxon>
        <taxon>Falsiruegeria</taxon>
    </lineage>
</organism>
<dbReference type="AlphaFoldDB" id="A0A2R8CFK4"/>
<evidence type="ECO:0000313" key="2">
    <source>
        <dbReference type="Proteomes" id="UP000244898"/>
    </source>
</evidence>
<proteinExistence type="predicted"/>
<dbReference type="Gene3D" id="3.40.50.300">
    <property type="entry name" value="P-loop containing nucleotide triphosphate hydrolases"/>
    <property type="match status" value="1"/>
</dbReference>
<dbReference type="SUPFAM" id="SSF52540">
    <property type="entry name" value="P-loop containing nucleoside triphosphate hydrolases"/>
    <property type="match status" value="1"/>
</dbReference>